<comment type="caution">
    <text evidence="13">The sequence shown here is derived from an EMBL/GenBank/DDBJ whole genome shotgun (WGS) entry which is preliminary data.</text>
</comment>
<proteinExistence type="inferred from homology"/>
<dbReference type="Proteomes" id="UP000319375">
    <property type="component" value="Unassembled WGS sequence"/>
</dbReference>
<dbReference type="GO" id="GO:0005829">
    <property type="term" value="C:cytosol"/>
    <property type="evidence" value="ECO:0007669"/>
    <property type="project" value="TreeGrafter"/>
</dbReference>
<dbReference type="OrthoDB" id="9768133at2"/>
<protein>
    <recommendedName>
        <fullName evidence="5 10">Phosphoenolpyruvate carboxylase</fullName>
        <shortName evidence="10">PEPC</shortName>
        <shortName evidence="10">PEPCase</shortName>
        <ecNumber evidence="4 10">4.1.1.31</ecNumber>
    </recommendedName>
</protein>
<dbReference type="InterPro" id="IPR033129">
    <property type="entry name" value="PEPCASE_His_AS"/>
</dbReference>
<keyword evidence="6 10" id="KW-0460">Magnesium</keyword>
<keyword evidence="7 10" id="KW-0456">Lyase</keyword>
<dbReference type="EC" id="4.1.1.31" evidence="4 10"/>
<dbReference type="InterPro" id="IPR022805">
    <property type="entry name" value="PEP_COase_bac/pln-type"/>
</dbReference>
<sequence>MTSEPGRAATEPLRDDIRLLGGILGDTVREQAGPQVFDLVERARQEAFAVRRSELDREQLAALFADVPTAEAIPVIRAFSHFALLANLAEDLHRERRRAIHVRAGEPPQASSLAHTYGLLEDAGLDGAAVAAALRHALVVPVITAHPTETRRRTVFDTQHRITELMRYRDRTQLDPQEEEQVQVALRRQVLTLWDTALVRLERLRIQDEIENGLRYFDAAFLRVMPAINRETRTRLRALYPGTPLLPEPIVRPGSWIGGDRDGNPNVTAEVVTMATRRAAATAIGHYLGELLQLEQELALSSRLTTISDDLLALAAWDDSPKRADEPYRRALHGIRGRLTATADALLDEHLDARTDIGARPYGAPSELLADLGVVDASLRAGGDGLIADDRLRDLREAVNTFGFHLSGLDMRQNSDVHEETIAELFAWAGVHPDYAALDEGERVRLLTDELRLRRPLVGPGAEFTEQTAKELGVLRAGARAVEALGARAIPNYIISMCTSVSDLLEAAVLLKEAGLLRPGTDGAAECPVNIVPLFETIEDLQQGAVTMRAALAVPVYRSLVDGKGGLQEIMLGYSDSNKDGGYLAANWALYRAELDLVAMAREAGITLRLFHGRGGTVGRGGGPSYDAILAQPPGAVRGSLRLTEQGEIIAAKYAEPALAVRNLESLVAATLESSLLDVEGLGDDAEEAYAVLDELAALARDAYGDLVHRTDGFVEYFTTSTPVAEIGSLNIGSRPSSRKQTAKISDLRAIPWVMAWSLSRVMLPGFYGTGSAFETWIGGDPARLERLRALYRRWPFFRSVLSNMAQVLAKSDLGLAARYADLVPDAALRERVFGKIADEHRRTIEMYYAITETDDLLADNHALKRSVFNRFPYLEPLNHLQVELLRRYRSGDEDPLVQRGILLTMNGLATALRNSG</sequence>
<feature type="active site" evidence="10 11">
    <location>
        <position position="146"/>
    </location>
</feature>
<dbReference type="GO" id="GO:0006107">
    <property type="term" value="P:oxaloacetate metabolic process"/>
    <property type="evidence" value="ECO:0007669"/>
    <property type="project" value="UniProtKB-UniRule"/>
</dbReference>
<evidence type="ECO:0000256" key="10">
    <source>
        <dbReference type="HAMAP-Rule" id="MF_00595"/>
    </source>
</evidence>
<comment type="subunit">
    <text evidence="10">Homotetramer.</text>
</comment>
<keyword evidence="13" id="KW-0670">Pyruvate</keyword>
<dbReference type="GO" id="GO:0000287">
    <property type="term" value="F:magnesium ion binding"/>
    <property type="evidence" value="ECO:0007669"/>
    <property type="project" value="UniProtKB-UniRule"/>
</dbReference>
<comment type="similarity">
    <text evidence="3 10">Belongs to the PEPCase type 1 family.</text>
</comment>
<evidence type="ECO:0000313" key="13">
    <source>
        <dbReference type="EMBL" id="TWS29326.1"/>
    </source>
</evidence>
<dbReference type="NCBIfam" id="NF000584">
    <property type="entry name" value="PRK00009.1"/>
    <property type="match status" value="1"/>
</dbReference>
<dbReference type="RefSeq" id="WP_146486363.1">
    <property type="nucleotide sequence ID" value="NZ_VIGX01000003.1"/>
</dbReference>
<comment type="catalytic activity">
    <reaction evidence="9 10">
        <text>oxaloacetate + phosphate = phosphoenolpyruvate + hydrogencarbonate</text>
        <dbReference type="Rhea" id="RHEA:28370"/>
        <dbReference type="ChEBI" id="CHEBI:16452"/>
        <dbReference type="ChEBI" id="CHEBI:17544"/>
        <dbReference type="ChEBI" id="CHEBI:43474"/>
        <dbReference type="ChEBI" id="CHEBI:58702"/>
        <dbReference type="EC" id="4.1.1.31"/>
    </reaction>
</comment>
<evidence type="ECO:0000256" key="11">
    <source>
        <dbReference type="PROSITE-ProRule" id="PRU10111"/>
    </source>
</evidence>
<evidence type="ECO:0000256" key="1">
    <source>
        <dbReference type="ARBA" id="ARBA00001946"/>
    </source>
</evidence>
<reference evidence="13 14" key="1">
    <citation type="submission" date="2019-06" db="EMBL/GenBank/DDBJ databases">
        <title>Tsukamurella conjunctivitidis sp. nov., Tsukamurella assacharolytica sp. nov. and Tsukamurella sputae sp. nov. isolated from patients with conjunctivitis, bacteraemia (lymphoma) and respiratory infection (sputum) in Hong Kong.</title>
        <authorList>
            <person name="Teng J.L.L."/>
            <person name="Lee H.H."/>
            <person name="Fong J.Y.H."/>
            <person name="Fok K.M.N."/>
            <person name="Lau S.K.P."/>
            <person name="Woo P.C.Y."/>
        </authorList>
    </citation>
    <scope>NUCLEOTIDE SEQUENCE [LARGE SCALE GENOMIC DNA]</scope>
    <source>
        <strain evidence="13 14">HKU72</strain>
    </source>
</reference>
<evidence type="ECO:0000256" key="9">
    <source>
        <dbReference type="ARBA" id="ARBA00048995"/>
    </source>
</evidence>
<accession>A0A5C5S1M2</accession>
<evidence type="ECO:0000256" key="7">
    <source>
        <dbReference type="ARBA" id="ARBA00023239"/>
    </source>
</evidence>
<dbReference type="PRINTS" id="PR00150">
    <property type="entry name" value="PEPCARBXLASE"/>
</dbReference>
<gene>
    <name evidence="10" type="primary">ppc</name>
    <name evidence="13" type="ORF">FK530_07210</name>
</gene>
<keyword evidence="14" id="KW-1185">Reference proteome</keyword>
<dbReference type="EMBL" id="VIGX01000003">
    <property type="protein sequence ID" value="TWS29326.1"/>
    <property type="molecule type" value="Genomic_DNA"/>
</dbReference>
<dbReference type="GO" id="GO:0015977">
    <property type="term" value="P:carbon fixation"/>
    <property type="evidence" value="ECO:0007669"/>
    <property type="project" value="UniProtKB-UniRule"/>
</dbReference>
<dbReference type="InterPro" id="IPR021135">
    <property type="entry name" value="PEP_COase"/>
</dbReference>
<dbReference type="HAMAP" id="MF_00595">
    <property type="entry name" value="PEPcase_type1"/>
    <property type="match status" value="1"/>
</dbReference>
<dbReference type="PROSITE" id="PS00781">
    <property type="entry name" value="PEPCASE_1"/>
    <property type="match status" value="1"/>
</dbReference>
<dbReference type="GO" id="GO:0006099">
    <property type="term" value="P:tricarboxylic acid cycle"/>
    <property type="evidence" value="ECO:0007669"/>
    <property type="project" value="InterPro"/>
</dbReference>
<dbReference type="GO" id="GO:0008964">
    <property type="term" value="F:phosphoenolpyruvate carboxylase activity"/>
    <property type="evidence" value="ECO:0007669"/>
    <property type="project" value="UniProtKB-UniRule"/>
</dbReference>
<dbReference type="Gene3D" id="1.20.1440.90">
    <property type="entry name" value="Phosphoenolpyruvate/pyruvate domain"/>
    <property type="match status" value="1"/>
</dbReference>
<dbReference type="SUPFAM" id="SSF51621">
    <property type="entry name" value="Phosphoenolpyruvate/pyruvate domain"/>
    <property type="match status" value="1"/>
</dbReference>
<dbReference type="AlphaFoldDB" id="A0A5C5S1M2"/>
<evidence type="ECO:0000256" key="5">
    <source>
        <dbReference type="ARBA" id="ARBA00022419"/>
    </source>
</evidence>
<evidence type="ECO:0000256" key="3">
    <source>
        <dbReference type="ARBA" id="ARBA00008346"/>
    </source>
</evidence>
<dbReference type="Pfam" id="PF00311">
    <property type="entry name" value="PEPcase"/>
    <property type="match status" value="1"/>
</dbReference>
<evidence type="ECO:0000256" key="6">
    <source>
        <dbReference type="ARBA" id="ARBA00022842"/>
    </source>
</evidence>
<name>A0A5C5S1M2_9ACTN</name>
<comment type="function">
    <text evidence="2 10">Forms oxaloacetate, a four-carbon dicarboxylic acid source for the tricarboxylic acid cycle.</text>
</comment>
<dbReference type="InterPro" id="IPR018129">
    <property type="entry name" value="PEP_COase_Lys_AS"/>
</dbReference>
<keyword evidence="8 10" id="KW-0120">Carbon dioxide fixation</keyword>
<evidence type="ECO:0000313" key="14">
    <source>
        <dbReference type="Proteomes" id="UP000319375"/>
    </source>
</evidence>
<evidence type="ECO:0000256" key="12">
    <source>
        <dbReference type="PROSITE-ProRule" id="PRU10112"/>
    </source>
</evidence>
<dbReference type="PANTHER" id="PTHR30523:SF6">
    <property type="entry name" value="PHOSPHOENOLPYRUVATE CARBOXYLASE"/>
    <property type="match status" value="1"/>
</dbReference>
<dbReference type="InterPro" id="IPR015813">
    <property type="entry name" value="Pyrv/PenolPyrv_kinase-like_dom"/>
</dbReference>
<dbReference type="PROSITE" id="PS00393">
    <property type="entry name" value="PEPCASE_2"/>
    <property type="match status" value="1"/>
</dbReference>
<comment type="cofactor">
    <cofactor evidence="1 10">
        <name>Mg(2+)</name>
        <dbReference type="ChEBI" id="CHEBI:18420"/>
    </cofactor>
</comment>
<feature type="active site" evidence="10 12">
    <location>
        <position position="579"/>
    </location>
</feature>
<organism evidence="13 14">
    <name type="scientific">Tsukamurella conjunctivitidis</name>
    <dbReference type="NCBI Taxonomy" id="2592068"/>
    <lineage>
        <taxon>Bacteria</taxon>
        <taxon>Bacillati</taxon>
        <taxon>Actinomycetota</taxon>
        <taxon>Actinomycetes</taxon>
        <taxon>Mycobacteriales</taxon>
        <taxon>Tsukamurellaceae</taxon>
        <taxon>Tsukamurella</taxon>
    </lineage>
</organism>
<dbReference type="PANTHER" id="PTHR30523">
    <property type="entry name" value="PHOSPHOENOLPYRUVATE CARBOXYLASE"/>
    <property type="match status" value="1"/>
</dbReference>
<evidence type="ECO:0000256" key="8">
    <source>
        <dbReference type="ARBA" id="ARBA00023300"/>
    </source>
</evidence>
<evidence type="ECO:0000256" key="4">
    <source>
        <dbReference type="ARBA" id="ARBA00012305"/>
    </source>
</evidence>
<evidence type="ECO:0000256" key="2">
    <source>
        <dbReference type="ARBA" id="ARBA00003670"/>
    </source>
</evidence>